<evidence type="ECO:0000256" key="1">
    <source>
        <dbReference type="SAM" id="MobiDB-lite"/>
    </source>
</evidence>
<dbReference type="EMBL" id="KN833941">
    <property type="protein sequence ID" value="KIK14368.1"/>
    <property type="molecule type" value="Genomic_DNA"/>
</dbReference>
<evidence type="ECO:0000313" key="3">
    <source>
        <dbReference type="EMBL" id="KIK14368.1"/>
    </source>
</evidence>
<proteinExistence type="predicted"/>
<reference evidence="4" key="2">
    <citation type="submission" date="2015-01" db="EMBL/GenBank/DDBJ databases">
        <title>Evolutionary Origins and Diversification of the Mycorrhizal Mutualists.</title>
        <authorList>
            <consortium name="DOE Joint Genome Institute"/>
            <consortium name="Mycorrhizal Genomics Consortium"/>
            <person name="Kohler A."/>
            <person name="Kuo A."/>
            <person name="Nagy L.G."/>
            <person name="Floudas D."/>
            <person name="Copeland A."/>
            <person name="Barry K.W."/>
            <person name="Cichocki N."/>
            <person name="Veneault-Fourrey C."/>
            <person name="LaButti K."/>
            <person name="Lindquist E.A."/>
            <person name="Lipzen A."/>
            <person name="Lundell T."/>
            <person name="Morin E."/>
            <person name="Murat C."/>
            <person name="Riley R."/>
            <person name="Ohm R."/>
            <person name="Sun H."/>
            <person name="Tunlid A."/>
            <person name="Henrissat B."/>
            <person name="Grigoriev I.V."/>
            <person name="Hibbett D.S."/>
            <person name="Martin F."/>
        </authorList>
    </citation>
    <scope>NUCLEOTIDE SEQUENCE [LARGE SCALE GENOMIC DNA]</scope>
    <source>
        <strain evidence="4">441</strain>
    </source>
</reference>
<reference evidence="3" key="3">
    <citation type="submission" date="2015-02" db="EMBL/GenBank/DDBJ databases">
        <title>Evolutionary Origins and Diversification of the Mycorrhizal Mutualists.</title>
        <authorList>
            <consortium name="DOE Joint Genome Institute"/>
            <consortium name="Mycorrhizal Genomics Consortium"/>
            <person name="Kohler A."/>
            <person name="Kuo A."/>
            <person name="Nagy L.G."/>
            <person name="Floudas D."/>
            <person name="Copeland A."/>
            <person name="Barry K.W."/>
            <person name="Cichocki N."/>
            <person name="Veneault-Fourrey C."/>
            <person name="LaButti K."/>
            <person name="Lindquist E.A."/>
            <person name="Lipzen A."/>
            <person name="Lundell T."/>
            <person name="Morin E."/>
            <person name="Murat C."/>
            <person name="Riley R."/>
            <person name="Ohm R."/>
            <person name="Sun H."/>
            <person name="Tunlid A."/>
            <person name="Henrissat B."/>
            <person name="Grigoriev I.V."/>
            <person name="Hibbett D.S."/>
            <person name="Martin F."/>
        </authorList>
    </citation>
    <scope>NUCLEOTIDE SEQUENCE</scope>
    <source>
        <strain evidence="3 4">441</strain>
    </source>
</reference>
<keyword evidence="4" id="KW-1185">Reference proteome</keyword>
<gene>
    <name evidence="3" type="ORF">PISMIDRAFT_688018</name>
    <name evidence="2" type="ORF">PISMIDRAFT_688377</name>
</gene>
<dbReference type="EMBL" id="KN833970">
    <property type="protein sequence ID" value="KIK13857.1"/>
    <property type="molecule type" value="Genomic_DNA"/>
</dbReference>
<feature type="region of interest" description="Disordered" evidence="1">
    <location>
        <begin position="1"/>
        <end position="28"/>
    </location>
</feature>
<accession>A0A0C9Z2U3</accession>
<evidence type="ECO:0000313" key="2">
    <source>
        <dbReference type="EMBL" id="KIK13857.1"/>
    </source>
</evidence>
<sequence length="55" mass="6622">MAWLRPNISRIPSNPSNSSFPQKKHREPWTLRQGRTRLDISARHRYLHEKGMIRL</sequence>
<evidence type="ECO:0000313" key="4">
    <source>
        <dbReference type="Proteomes" id="UP000054018"/>
    </source>
</evidence>
<dbReference type="HOGENOM" id="CLU_3033287_0_0_1"/>
<dbReference type="AlphaFoldDB" id="A0A0C9Z2U3"/>
<protein>
    <submittedName>
        <fullName evidence="3">Uncharacterized protein</fullName>
    </submittedName>
</protein>
<reference evidence="3 4" key="1">
    <citation type="submission" date="2014-04" db="EMBL/GenBank/DDBJ databases">
        <authorList>
            <consortium name="DOE Joint Genome Institute"/>
            <person name="Kuo A."/>
            <person name="Kohler A."/>
            <person name="Costa M.D."/>
            <person name="Nagy L.G."/>
            <person name="Floudas D."/>
            <person name="Copeland A."/>
            <person name="Barry K.W."/>
            <person name="Cichocki N."/>
            <person name="Veneault-Fourrey C."/>
            <person name="LaButti K."/>
            <person name="Lindquist E.A."/>
            <person name="Lipzen A."/>
            <person name="Lundell T."/>
            <person name="Morin E."/>
            <person name="Murat C."/>
            <person name="Sun H."/>
            <person name="Tunlid A."/>
            <person name="Henrissat B."/>
            <person name="Grigoriev I.V."/>
            <person name="Hibbett D.S."/>
            <person name="Martin F."/>
            <person name="Nordberg H.P."/>
            <person name="Cantor M.N."/>
            <person name="Hua S.X."/>
        </authorList>
    </citation>
    <scope>NUCLEOTIDE SEQUENCE [LARGE SCALE GENOMIC DNA]</scope>
    <source>
        <strain evidence="3 4">441</strain>
    </source>
</reference>
<feature type="compositionally biased region" description="Low complexity" evidence="1">
    <location>
        <begin position="1"/>
        <end position="19"/>
    </location>
</feature>
<name>A0A0C9Z2U3_9AGAM</name>
<organism evidence="3 4">
    <name type="scientific">Pisolithus microcarpus 441</name>
    <dbReference type="NCBI Taxonomy" id="765257"/>
    <lineage>
        <taxon>Eukaryota</taxon>
        <taxon>Fungi</taxon>
        <taxon>Dikarya</taxon>
        <taxon>Basidiomycota</taxon>
        <taxon>Agaricomycotina</taxon>
        <taxon>Agaricomycetes</taxon>
        <taxon>Agaricomycetidae</taxon>
        <taxon>Boletales</taxon>
        <taxon>Sclerodermatineae</taxon>
        <taxon>Pisolithaceae</taxon>
        <taxon>Pisolithus</taxon>
    </lineage>
</organism>
<dbReference type="Proteomes" id="UP000054018">
    <property type="component" value="Unassembled WGS sequence"/>
</dbReference>